<dbReference type="Proteomes" id="UP001221302">
    <property type="component" value="Unassembled WGS sequence"/>
</dbReference>
<dbReference type="EMBL" id="JARGDL010000004">
    <property type="protein sequence ID" value="MDF1611437.1"/>
    <property type="molecule type" value="Genomic_DNA"/>
</dbReference>
<reference evidence="1" key="1">
    <citation type="submission" date="2023-03" db="EMBL/GenBank/DDBJ databases">
        <title>Stygiobacter electus gen. nov., sp. nov., facultatively anaerobic thermotolerant bacterium of the class Ignavibacteria from a well of Yessentuki mineral water deposit.</title>
        <authorList>
            <person name="Podosokorskaya O.A."/>
            <person name="Elcheninov A.G."/>
            <person name="Petrova N.F."/>
            <person name="Zavarzina D.G."/>
            <person name="Kublanov I.V."/>
            <person name="Merkel A.Y."/>
        </authorList>
    </citation>
    <scope>NUCLEOTIDE SEQUENCE</scope>
    <source>
        <strain evidence="1">09-Me</strain>
    </source>
</reference>
<dbReference type="SUPFAM" id="SSF51161">
    <property type="entry name" value="Trimeric LpxA-like enzymes"/>
    <property type="match status" value="1"/>
</dbReference>
<dbReference type="PANTHER" id="PTHR13061:SF29">
    <property type="entry name" value="GAMMA CARBONIC ANHYDRASE-LIKE 1, MITOCHONDRIAL-RELATED"/>
    <property type="match status" value="1"/>
</dbReference>
<evidence type="ECO:0000313" key="2">
    <source>
        <dbReference type="Proteomes" id="UP001221302"/>
    </source>
</evidence>
<protein>
    <submittedName>
        <fullName evidence="1">Gamma carbonic anhydrase family protein</fullName>
    </submittedName>
</protein>
<dbReference type="CDD" id="cd04645">
    <property type="entry name" value="LbH_gamma_CA_like"/>
    <property type="match status" value="1"/>
</dbReference>
<organism evidence="1 2">
    <name type="scientific">Stygiobacter electus</name>
    <dbReference type="NCBI Taxonomy" id="3032292"/>
    <lineage>
        <taxon>Bacteria</taxon>
        <taxon>Pseudomonadati</taxon>
        <taxon>Ignavibacteriota</taxon>
        <taxon>Ignavibacteria</taxon>
        <taxon>Ignavibacteriales</taxon>
        <taxon>Melioribacteraceae</taxon>
        <taxon>Stygiobacter</taxon>
    </lineage>
</organism>
<name>A0AAE3P0G2_9BACT</name>
<keyword evidence="2" id="KW-1185">Reference proteome</keyword>
<dbReference type="InterPro" id="IPR050484">
    <property type="entry name" value="Transf_Hexapept/Carb_Anhydrase"/>
</dbReference>
<dbReference type="AlphaFoldDB" id="A0AAE3P0G2"/>
<dbReference type="InterPro" id="IPR047324">
    <property type="entry name" value="LbH_gamma_CA-like"/>
</dbReference>
<sequence length="194" mass="21384">MSLVQKINFVNNFHNELKIIPNQNTIPKVDETVFLASGSKIIGDVEIGEQSSVWYNTVIRGDVNYIKIGKLTNVQDNSMLHVTNQKFPLIIGNKVTIGHSVTLHGCIIKDLTLIGIGAVVLDGAIVEEYSVVAAGSVVRPGFIVPSKKLVAGVPAKVVRDLTEDELKEFEISANRYFSYVEKTVNSIYNYYQGN</sequence>
<dbReference type="RefSeq" id="WP_321535204.1">
    <property type="nucleotide sequence ID" value="NZ_JARGDL010000004.1"/>
</dbReference>
<gene>
    <name evidence="1" type="ORF">P0M35_04690</name>
</gene>
<evidence type="ECO:0000313" key="1">
    <source>
        <dbReference type="EMBL" id="MDF1611437.1"/>
    </source>
</evidence>
<accession>A0AAE3P0G2</accession>
<comment type="caution">
    <text evidence="1">The sequence shown here is derived from an EMBL/GenBank/DDBJ whole genome shotgun (WGS) entry which is preliminary data.</text>
</comment>
<dbReference type="InterPro" id="IPR011004">
    <property type="entry name" value="Trimer_LpxA-like_sf"/>
</dbReference>
<dbReference type="PANTHER" id="PTHR13061">
    <property type="entry name" value="DYNACTIN SUBUNIT P25"/>
    <property type="match status" value="1"/>
</dbReference>
<proteinExistence type="predicted"/>
<dbReference type="Gene3D" id="2.160.10.10">
    <property type="entry name" value="Hexapeptide repeat proteins"/>
    <property type="match status" value="1"/>
</dbReference>